<sequence>MRPCTRSRKDFYICEFRGRQQGSKLGRPSCLGLQQLQLPSPALRAASRELDVKKSRAQNNGTTEVENLKGLGSLRRREAKISVERLLLPLFTLKGKGIQRSVLHR</sequence>
<reference evidence="1" key="1">
    <citation type="submission" date="2020-06" db="EMBL/GenBank/DDBJ databases">
        <title>WGS assembly of Ceratodon purpureus strain R40.</title>
        <authorList>
            <person name="Carey S.B."/>
            <person name="Jenkins J."/>
            <person name="Shu S."/>
            <person name="Lovell J.T."/>
            <person name="Sreedasyam A."/>
            <person name="Maumus F."/>
            <person name="Tiley G.P."/>
            <person name="Fernandez-Pozo N."/>
            <person name="Barry K."/>
            <person name="Chen C."/>
            <person name="Wang M."/>
            <person name="Lipzen A."/>
            <person name="Daum C."/>
            <person name="Saski C.A."/>
            <person name="Payton A.C."/>
            <person name="Mcbreen J.C."/>
            <person name="Conrad R.E."/>
            <person name="Kollar L.M."/>
            <person name="Olsson S."/>
            <person name="Huttunen S."/>
            <person name="Landis J.B."/>
            <person name="Wickett N.J."/>
            <person name="Johnson M.G."/>
            <person name="Rensing S.A."/>
            <person name="Grimwood J."/>
            <person name="Schmutz J."/>
            <person name="Mcdaniel S.F."/>
        </authorList>
    </citation>
    <scope>NUCLEOTIDE SEQUENCE</scope>
    <source>
        <strain evidence="1">R40</strain>
    </source>
</reference>
<organism evidence="1 2">
    <name type="scientific">Ceratodon purpureus</name>
    <name type="common">Fire moss</name>
    <name type="synonym">Dicranum purpureum</name>
    <dbReference type="NCBI Taxonomy" id="3225"/>
    <lineage>
        <taxon>Eukaryota</taxon>
        <taxon>Viridiplantae</taxon>
        <taxon>Streptophyta</taxon>
        <taxon>Embryophyta</taxon>
        <taxon>Bryophyta</taxon>
        <taxon>Bryophytina</taxon>
        <taxon>Bryopsida</taxon>
        <taxon>Dicranidae</taxon>
        <taxon>Pseudoditrichales</taxon>
        <taxon>Ditrichaceae</taxon>
        <taxon>Ceratodon</taxon>
    </lineage>
</organism>
<name>A0A8T0II68_CERPU</name>
<evidence type="ECO:0000313" key="1">
    <source>
        <dbReference type="EMBL" id="KAG0582507.1"/>
    </source>
</evidence>
<protein>
    <submittedName>
        <fullName evidence="1">Uncharacterized protein</fullName>
    </submittedName>
</protein>
<accession>A0A8T0II68</accession>
<dbReference type="Proteomes" id="UP000822688">
    <property type="component" value="Chromosome 3"/>
</dbReference>
<proteinExistence type="predicted"/>
<keyword evidence="2" id="KW-1185">Reference proteome</keyword>
<dbReference type="AlphaFoldDB" id="A0A8T0II68"/>
<comment type="caution">
    <text evidence="1">The sequence shown here is derived from an EMBL/GenBank/DDBJ whole genome shotgun (WGS) entry which is preliminary data.</text>
</comment>
<gene>
    <name evidence="1" type="ORF">KC19_3G065600</name>
</gene>
<evidence type="ECO:0000313" key="2">
    <source>
        <dbReference type="Proteomes" id="UP000822688"/>
    </source>
</evidence>
<dbReference type="EMBL" id="CM026423">
    <property type="protein sequence ID" value="KAG0582507.1"/>
    <property type="molecule type" value="Genomic_DNA"/>
</dbReference>